<keyword evidence="10" id="KW-1185">Reference proteome</keyword>
<feature type="signal peptide" evidence="7">
    <location>
        <begin position="1"/>
        <end position="20"/>
    </location>
</feature>
<evidence type="ECO:0000256" key="5">
    <source>
        <dbReference type="ARBA" id="ARBA00022764"/>
    </source>
</evidence>
<keyword evidence="4 7" id="KW-0732">Signal</keyword>
<evidence type="ECO:0000259" key="8">
    <source>
        <dbReference type="Pfam" id="PF16822"/>
    </source>
</evidence>
<dbReference type="AlphaFoldDB" id="A0A1H8GGT4"/>
<comment type="subcellular location">
    <subcellularLocation>
        <location evidence="1">Periplasm</location>
    </subcellularLocation>
</comment>
<evidence type="ECO:0000313" key="9">
    <source>
        <dbReference type="EMBL" id="SEN43381.1"/>
    </source>
</evidence>
<evidence type="ECO:0000256" key="2">
    <source>
        <dbReference type="ARBA" id="ARBA00005182"/>
    </source>
</evidence>
<keyword evidence="5" id="KW-0574">Periplasm</keyword>
<evidence type="ECO:0000256" key="3">
    <source>
        <dbReference type="ARBA" id="ARBA00022679"/>
    </source>
</evidence>
<dbReference type="GO" id="GO:0016740">
    <property type="term" value="F:transferase activity"/>
    <property type="evidence" value="ECO:0007669"/>
    <property type="project" value="UniProtKB-KW"/>
</dbReference>
<dbReference type="GO" id="GO:0042597">
    <property type="term" value="C:periplasmic space"/>
    <property type="evidence" value="ECO:0007669"/>
    <property type="project" value="UniProtKB-SubCell"/>
</dbReference>
<feature type="chain" id="PRO_5011703347" evidence="7">
    <location>
        <begin position="21"/>
        <end position="438"/>
    </location>
</feature>
<reference evidence="10" key="1">
    <citation type="submission" date="2016-10" db="EMBL/GenBank/DDBJ databases">
        <authorList>
            <person name="Varghese N."/>
            <person name="Submissions S."/>
        </authorList>
    </citation>
    <scope>NUCLEOTIDE SEQUENCE [LARGE SCALE GENOMIC DNA]</scope>
    <source>
        <strain evidence="10">DSM 26893</strain>
    </source>
</reference>
<keyword evidence="3" id="KW-0808">Transferase</keyword>
<dbReference type="InterPro" id="IPR031811">
    <property type="entry name" value="ALGX/ALGJ_SGNH-like"/>
</dbReference>
<gene>
    <name evidence="9" type="ORF">SAMN04488011_10479</name>
</gene>
<dbReference type="UniPathway" id="UPA00286"/>
<evidence type="ECO:0000256" key="1">
    <source>
        <dbReference type="ARBA" id="ARBA00004418"/>
    </source>
</evidence>
<name>A0A1H8GGT4_9RHOB</name>
<proteinExistence type="predicted"/>
<dbReference type="EMBL" id="FOCM01000004">
    <property type="protein sequence ID" value="SEN43381.1"/>
    <property type="molecule type" value="Genomic_DNA"/>
</dbReference>
<dbReference type="Proteomes" id="UP000199372">
    <property type="component" value="Unassembled WGS sequence"/>
</dbReference>
<dbReference type="RefSeq" id="WP_091845328.1">
    <property type="nucleotide sequence ID" value="NZ_FOCM01000004.1"/>
</dbReference>
<comment type="pathway">
    <text evidence="2">Glycan biosynthesis; alginate biosynthesis.</text>
</comment>
<accession>A0A1H8GGT4</accession>
<dbReference type="Pfam" id="PF16822">
    <property type="entry name" value="ALGX"/>
    <property type="match status" value="1"/>
</dbReference>
<keyword evidence="6" id="KW-0016">Alginate biosynthesis</keyword>
<evidence type="ECO:0000256" key="7">
    <source>
        <dbReference type="SAM" id="SignalP"/>
    </source>
</evidence>
<evidence type="ECO:0000313" key="10">
    <source>
        <dbReference type="Proteomes" id="UP000199372"/>
    </source>
</evidence>
<dbReference type="GO" id="GO:0042121">
    <property type="term" value="P:alginic acid biosynthetic process"/>
    <property type="evidence" value="ECO:0007669"/>
    <property type="project" value="UniProtKB-UniPathway"/>
</dbReference>
<protein>
    <submittedName>
        <fullName evidence="9">Alginate biosynthesis protein AlgX</fullName>
    </submittedName>
</protein>
<dbReference type="OrthoDB" id="5657087at2"/>
<evidence type="ECO:0000256" key="6">
    <source>
        <dbReference type="ARBA" id="ARBA00022841"/>
    </source>
</evidence>
<organism evidence="9 10">
    <name type="scientific">Palleronia pelagia</name>
    <dbReference type="NCBI Taxonomy" id="387096"/>
    <lineage>
        <taxon>Bacteria</taxon>
        <taxon>Pseudomonadati</taxon>
        <taxon>Pseudomonadota</taxon>
        <taxon>Alphaproteobacteria</taxon>
        <taxon>Rhodobacterales</taxon>
        <taxon>Roseobacteraceae</taxon>
        <taxon>Palleronia</taxon>
    </lineage>
</organism>
<evidence type="ECO:0000256" key="4">
    <source>
        <dbReference type="ARBA" id="ARBA00022729"/>
    </source>
</evidence>
<feature type="domain" description="AlgX/AlgJ SGNH hydrolase-like" evidence="8">
    <location>
        <begin position="41"/>
        <end position="307"/>
    </location>
</feature>
<sequence length="438" mass="46695">MSFRSLPLAAGLLVAGTGLAAAQDASAYDCRGLATADELPVLEGQDGFFYRLNLNMRTYHPLSTAAAETVGTLSRVLAERGTQLIYVPVPTKSLAMPGKLPAAAADYGYDEDLAQTGYAAFLSELDAAGVAAIDTVAAMRALPEDRAPFIGLDFHWTPAGARAVAGAIADRIDETPALDDMPTTEIDMTSTGSKPMDSALRRHIQSFCRESLPLPRTERFETTEVGGDADGGGIFAADSAGPPIALVGTSMSDEGTFNFEDSISVETQAQVANYSITGGNQFGGITSFLLSGEFRETAPRVLIWENPIYNNLGGFGERPLRELIAAAGANCEPLETANPEPRVLTADLPADRFTPETYLGVDTGSANGRRAVLSFTTEDGLTGDAIIQRSERVGPTRWFYEYARPLWRDDYTQVRVKLDQPADDGATISTCTVKGPQT</sequence>